<dbReference type="UniPathway" id="UPA00143"/>
<dbReference type="InterPro" id="IPR036537">
    <property type="entry name" value="Adaptor_Cbl_N_dom_sf"/>
</dbReference>
<comment type="caution">
    <text evidence="10">The sequence shown here is derived from an EMBL/GenBank/DDBJ whole genome shotgun (WGS) entry which is preliminary data.</text>
</comment>
<evidence type="ECO:0000256" key="2">
    <source>
        <dbReference type="ARBA" id="ARBA00004906"/>
    </source>
</evidence>
<dbReference type="PANTHER" id="PTHR45958:SF5">
    <property type="entry name" value="RING-TYPE E3 UBIQUITIN TRANSFERASE"/>
    <property type="match status" value="1"/>
</dbReference>
<comment type="catalytic activity">
    <reaction evidence="1">
        <text>S-ubiquitinyl-[E2 ubiquitin-conjugating enzyme]-L-cysteine + [acceptor protein]-L-lysine = [E2 ubiquitin-conjugating enzyme]-L-cysteine + N(6)-ubiquitinyl-[acceptor protein]-L-lysine.</text>
        <dbReference type="EC" id="2.3.2.27"/>
    </reaction>
</comment>
<evidence type="ECO:0000259" key="9">
    <source>
        <dbReference type="PROSITE" id="PS51698"/>
    </source>
</evidence>
<evidence type="ECO:0000256" key="6">
    <source>
        <dbReference type="PROSITE-ProRule" id="PRU00259"/>
    </source>
</evidence>
<dbReference type="SMART" id="SM00504">
    <property type="entry name" value="Ubox"/>
    <property type="match status" value="1"/>
</dbReference>
<feature type="domain" description="U-box" evidence="9">
    <location>
        <begin position="257"/>
        <end position="331"/>
    </location>
</feature>
<sequence>MELDVVTSPLFAEVLSQIVETISEVAITSKIVLIEKDSLRELSNYLEKIVPLLKEMMTKNIKNSDSLDSVILVLHQEVKVAKQLVEECSKRNKVYLLMSCRSIAKRLEDSARKISRALGLIPLSSLDISAGIIAEISQLCDHMKTAEFKAAVQEEEILEKIESGIQERNVDRSYANSLLFSIAEAVGISTERSALRKEFEEFKEEIENAQLRKDQAEAIQMDQIIALLERADATSTPNEKETRYLTKRNSLGSQPLEPLQSFICPITREVMVDPVETSSGHTFERSAIEKWFADGNILCPLTMIALDTSILRPNKTLRQSIEEWKDRNTMITLASMKQKLLSRDEEALHCLAQLQDLCEQRDMHREWVVLENYIPILVELLRAKSRDIRNNALAVLYILAEDSDDAKERIGKVDNAIESIVHSLGRRIEERKLAVALLLELSKSESVRDCIGKVQGCILLLVTTMSSSDEDNRAARDAGVLLENLSFSNENVIQMSKANYFKYLLQRLSSDQMSTVPSVPYDKFPDLGHSPSRKGMKKPGSSGPEDVKLIMAKTLAEMELTDLNKSSLLDDGVLGSLRHLISHGSTEMKQVAVKALQNLSSLPKNGLQMIREGTVVPLLDLLCHHTSPLTLREQIAATILQLAISTVSQDLSGTPVSFLESDGDISRLFSLISLSRPTIQQSILQAFHAMCQSPSATTIKTKLNQSEGDSWLMKEAEGVQMQYNKTCETRGLRKVGIVGIMVCEGKDGKRCSAVQVLVPLCELDNLYVRANAVKLLCCLTEDGDEASILEHVGQKSIETFLRIIKTSNDEEEIASAMGILSNLPKCPPITTWLLDAGGLRVIFNVLSVGIGTHKNTLIDNAVGAICHFSDPTNRVSQKKAGEIGVIQVLVQLLESGTELTKKRAAFCLSQFSASSLELSRPLPKRHGLWCFSPPPETMCPVHRGICTIELSFCLVEAGAVEPLVRILSEPDIEACEAALDALLTLIEGERLQTGSKLLAEANAIHFIIKLLSTPSPRLQEKVLICLERIFRLLEYKQKYGPSAQMPLVDLTQRGNSSMRSLAAKILAHLNVIHDQSSYF</sequence>
<dbReference type="EC" id="2.3.2.27" evidence="3"/>
<dbReference type="Pfam" id="PF00514">
    <property type="entry name" value="Arm"/>
    <property type="match status" value="2"/>
</dbReference>
<dbReference type="SMART" id="SM00185">
    <property type="entry name" value="ARM"/>
    <property type="match status" value="8"/>
</dbReference>
<gene>
    <name evidence="10" type="ORF">RHSIM_Rhsim01G0176300</name>
</gene>
<dbReference type="Gene3D" id="3.30.40.10">
    <property type="entry name" value="Zinc/RING finger domain, C3HC4 (zinc finger)"/>
    <property type="match status" value="1"/>
</dbReference>
<dbReference type="CDD" id="cd16664">
    <property type="entry name" value="RING-Ubox_PUB"/>
    <property type="match status" value="1"/>
</dbReference>
<dbReference type="PROSITE" id="PS51698">
    <property type="entry name" value="U_BOX"/>
    <property type="match status" value="1"/>
</dbReference>
<comment type="pathway">
    <text evidence="2">Protein modification; protein ubiquitination.</text>
</comment>
<dbReference type="Proteomes" id="UP000626092">
    <property type="component" value="Unassembled WGS sequence"/>
</dbReference>
<evidence type="ECO:0000313" key="11">
    <source>
        <dbReference type="Proteomes" id="UP000626092"/>
    </source>
</evidence>
<protein>
    <recommendedName>
        <fullName evidence="3">RING-type E3 ubiquitin transferase</fullName>
        <ecNumber evidence="3">2.3.2.27</ecNumber>
    </recommendedName>
</protein>
<evidence type="ECO:0000256" key="7">
    <source>
        <dbReference type="SAM" id="Coils"/>
    </source>
</evidence>
<dbReference type="EMBL" id="WJXA01000001">
    <property type="protein sequence ID" value="KAF7153616.1"/>
    <property type="molecule type" value="Genomic_DNA"/>
</dbReference>
<dbReference type="AlphaFoldDB" id="A0A834HFH5"/>
<dbReference type="PROSITE" id="PS50176">
    <property type="entry name" value="ARM_REPEAT"/>
    <property type="match status" value="1"/>
</dbReference>
<keyword evidence="11" id="KW-1185">Reference proteome</keyword>
<dbReference type="InterPro" id="IPR003613">
    <property type="entry name" value="Ubox_domain"/>
</dbReference>
<dbReference type="GO" id="GO:0016567">
    <property type="term" value="P:protein ubiquitination"/>
    <property type="evidence" value="ECO:0007669"/>
    <property type="project" value="UniProtKB-UniPathway"/>
</dbReference>
<dbReference type="GO" id="GO:0007166">
    <property type="term" value="P:cell surface receptor signaling pathway"/>
    <property type="evidence" value="ECO:0007669"/>
    <property type="project" value="InterPro"/>
</dbReference>
<keyword evidence="5" id="KW-0677">Repeat</keyword>
<dbReference type="GO" id="GO:0061630">
    <property type="term" value="F:ubiquitin protein ligase activity"/>
    <property type="evidence" value="ECO:0007669"/>
    <property type="project" value="UniProtKB-EC"/>
</dbReference>
<accession>A0A834HFH5</accession>
<feature type="repeat" description="ARM" evidence="6">
    <location>
        <begin position="372"/>
        <end position="407"/>
    </location>
</feature>
<dbReference type="InterPro" id="IPR013083">
    <property type="entry name" value="Znf_RING/FYVE/PHD"/>
</dbReference>
<evidence type="ECO:0000256" key="4">
    <source>
        <dbReference type="ARBA" id="ARBA00022679"/>
    </source>
</evidence>
<evidence type="ECO:0000256" key="3">
    <source>
        <dbReference type="ARBA" id="ARBA00012483"/>
    </source>
</evidence>
<reference evidence="10" key="1">
    <citation type="submission" date="2019-11" db="EMBL/GenBank/DDBJ databases">
        <authorList>
            <person name="Liu Y."/>
            <person name="Hou J."/>
            <person name="Li T.-Q."/>
            <person name="Guan C.-H."/>
            <person name="Wu X."/>
            <person name="Wu H.-Z."/>
            <person name="Ling F."/>
            <person name="Zhang R."/>
            <person name="Shi X.-G."/>
            <person name="Ren J.-P."/>
            <person name="Chen E.-F."/>
            <person name="Sun J.-M."/>
        </authorList>
    </citation>
    <scope>NUCLEOTIDE SEQUENCE</scope>
    <source>
        <strain evidence="10">Adult_tree_wgs_1</strain>
        <tissue evidence="10">Leaves</tissue>
    </source>
</reference>
<dbReference type="Gene3D" id="1.20.930.20">
    <property type="entry name" value="Adaptor protein Cbl, N-terminal domain"/>
    <property type="match status" value="1"/>
</dbReference>
<keyword evidence="4" id="KW-0808">Transferase</keyword>
<evidence type="ECO:0000256" key="5">
    <source>
        <dbReference type="ARBA" id="ARBA00022737"/>
    </source>
</evidence>
<dbReference type="Pfam" id="PF04564">
    <property type="entry name" value="U-box"/>
    <property type="match status" value="1"/>
</dbReference>
<dbReference type="CDD" id="cd21037">
    <property type="entry name" value="MLKL_NTD"/>
    <property type="match status" value="1"/>
</dbReference>
<dbReference type="InterPro" id="IPR000225">
    <property type="entry name" value="Armadillo"/>
</dbReference>
<dbReference type="OrthoDB" id="7537227at2759"/>
<dbReference type="InterPro" id="IPR011989">
    <property type="entry name" value="ARM-like"/>
</dbReference>
<evidence type="ECO:0000256" key="1">
    <source>
        <dbReference type="ARBA" id="ARBA00000900"/>
    </source>
</evidence>
<evidence type="ECO:0000256" key="8">
    <source>
        <dbReference type="SAM" id="MobiDB-lite"/>
    </source>
</evidence>
<name>A0A834HFH5_RHOSS</name>
<feature type="region of interest" description="Disordered" evidence="8">
    <location>
        <begin position="522"/>
        <end position="545"/>
    </location>
</feature>
<dbReference type="SUPFAM" id="SSF48371">
    <property type="entry name" value="ARM repeat"/>
    <property type="match status" value="2"/>
</dbReference>
<organism evidence="10 11">
    <name type="scientific">Rhododendron simsii</name>
    <name type="common">Sims's rhododendron</name>
    <dbReference type="NCBI Taxonomy" id="118357"/>
    <lineage>
        <taxon>Eukaryota</taxon>
        <taxon>Viridiplantae</taxon>
        <taxon>Streptophyta</taxon>
        <taxon>Embryophyta</taxon>
        <taxon>Tracheophyta</taxon>
        <taxon>Spermatophyta</taxon>
        <taxon>Magnoliopsida</taxon>
        <taxon>eudicotyledons</taxon>
        <taxon>Gunneridae</taxon>
        <taxon>Pentapetalae</taxon>
        <taxon>asterids</taxon>
        <taxon>Ericales</taxon>
        <taxon>Ericaceae</taxon>
        <taxon>Ericoideae</taxon>
        <taxon>Rhodoreae</taxon>
        <taxon>Rhododendron</taxon>
    </lineage>
</organism>
<proteinExistence type="predicted"/>
<dbReference type="SUPFAM" id="SSF57850">
    <property type="entry name" value="RING/U-box"/>
    <property type="match status" value="1"/>
</dbReference>
<dbReference type="InterPro" id="IPR052608">
    <property type="entry name" value="U-box_domain_protein"/>
</dbReference>
<feature type="coiled-coil region" evidence="7">
    <location>
        <begin position="192"/>
        <end position="219"/>
    </location>
</feature>
<evidence type="ECO:0000313" key="10">
    <source>
        <dbReference type="EMBL" id="KAF7153616.1"/>
    </source>
</evidence>
<keyword evidence="7" id="KW-0175">Coiled coil</keyword>
<dbReference type="InterPro" id="IPR045210">
    <property type="entry name" value="RING-Ubox_PUB"/>
</dbReference>
<dbReference type="PANTHER" id="PTHR45958">
    <property type="entry name" value="RING-TYPE E3 UBIQUITIN TRANSFERASE"/>
    <property type="match status" value="1"/>
</dbReference>
<dbReference type="InterPro" id="IPR016024">
    <property type="entry name" value="ARM-type_fold"/>
</dbReference>
<dbReference type="InterPro" id="IPR059179">
    <property type="entry name" value="MLKL-like_MCAfunc"/>
</dbReference>
<dbReference type="Gene3D" id="1.25.10.10">
    <property type="entry name" value="Leucine-rich Repeat Variant"/>
    <property type="match status" value="4"/>
</dbReference>